<evidence type="ECO:0000256" key="2">
    <source>
        <dbReference type="ARBA" id="ARBA00003297"/>
    </source>
</evidence>
<dbReference type="PANTHER" id="PTHR42809">
    <property type="entry name" value="FLAVODOXIN 2"/>
    <property type="match status" value="1"/>
</dbReference>
<feature type="domain" description="Flavodoxin-like" evidence="9">
    <location>
        <begin position="6"/>
        <end position="147"/>
    </location>
</feature>
<reference evidence="10 11" key="1">
    <citation type="submission" date="2016-10" db="EMBL/GenBank/DDBJ databases">
        <authorList>
            <person name="Varghese N."/>
            <person name="Submissions S."/>
        </authorList>
    </citation>
    <scope>NUCLEOTIDE SEQUENCE [LARGE SCALE GENOMIC DNA]</scope>
    <source>
        <strain evidence="10 11">DSM 21619</strain>
    </source>
</reference>
<accession>A0AAX2EHJ7</accession>
<gene>
    <name evidence="10" type="ORF">SAMN04489762_2641</name>
</gene>
<dbReference type="Proteomes" id="UP000199735">
    <property type="component" value="Unassembled WGS sequence"/>
</dbReference>
<dbReference type="NCBIfam" id="TIGR01753">
    <property type="entry name" value="flav_short"/>
    <property type="match status" value="1"/>
</dbReference>
<dbReference type="GO" id="GO:0010181">
    <property type="term" value="F:FMN binding"/>
    <property type="evidence" value="ECO:0007669"/>
    <property type="project" value="UniProtKB-UniRule"/>
</dbReference>
<comment type="similarity">
    <text evidence="3 8">Belongs to the flavodoxin family.</text>
</comment>
<name>A0AAX2EHJ7_9BACI</name>
<proteinExistence type="inferred from homology"/>
<comment type="caution">
    <text evidence="10">The sequence shown here is derived from an EMBL/GenBank/DDBJ whole genome shotgun (WGS) entry which is preliminary data.</text>
</comment>
<dbReference type="InterPro" id="IPR008254">
    <property type="entry name" value="Flavodoxin/NO_synth"/>
</dbReference>
<dbReference type="GeneID" id="34222425"/>
<organism evidence="10 11">
    <name type="scientific">Terribacillus saccharophilus</name>
    <dbReference type="NCBI Taxonomy" id="361277"/>
    <lineage>
        <taxon>Bacteria</taxon>
        <taxon>Bacillati</taxon>
        <taxon>Bacillota</taxon>
        <taxon>Bacilli</taxon>
        <taxon>Bacillales</taxon>
        <taxon>Bacillaceae</taxon>
        <taxon>Terribacillus</taxon>
    </lineage>
</organism>
<keyword evidence="5 8" id="KW-0285">Flavoprotein</keyword>
<sequence length="156" mass="17489">MKVASVLIAFTSMSGNTEEMADIMEQTLEEKGVEVTKLQIDIDQLDVFTMTDYDGILMGTYTWGDGDIPYEIEDFYDELDDIELDGKPVALFGSCDSIYASYGAAIDTFQDKFKERGAEIVLETLKVDLSPEDEDIRNCQEFAASFATEVNKERSI</sequence>
<dbReference type="RefSeq" id="WP_245609695.1">
    <property type="nucleotide sequence ID" value="NZ_CP008876.1"/>
</dbReference>
<evidence type="ECO:0000313" key="10">
    <source>
        <dbReference type="EMBL" id="SEN71251.1"/>
    </source>
</evidence>
<evidence type="ECO:0000256" key="3">
    <source>
        <dbReference type="ARBA" id="ARBA00005267"/>
    </source>
</evidence>
<dbReference type="EMBL" id="FOCD01000003">
    <property type="protein sequence ID" value="SEN71251.1"/>
    <property type="molecule type" value="Genomic_DNA"/>
</dbReference>
<keyword evidence="7 8" id="KW-0249">Electron transport</keyword>
<dbReference type="GO" id="GO:0009055">
    <property type="term" value="F:electron transfer activity"/>
    <property type="evidence" value="ECO:0007669"/>
    <property type="project" value="UniProtKB-UniRule"/>
</dbReference>
<dbReference type="NCBIfam" id="NF005216">
    <property type="entry name" value="PRK06703.1"/>
    <property type="match status" value="1"/>
</dbReference>
<protein>
    <recommendedName>
        <fullName evidence="8">Flavodoxin</fullName>
    </recommendedName>
</protein>
<evidence type="ECO:0000256" key="8">
    <source>
        <dbReference type="RuleBase" id="RU367037"/>
    </source>
</evidence>
<dbReference type="AlphaFoldDB" id="A0AAX2EHJ7"/>
<dbReference type="Pfam" id="PF00258">
    <property type="entry name" value="Flavodoxin_1"/>
    <property type="match status" value="1"/>
</dbReference>
<dbReference type="SUPFAM" id="SSF52218">
    <property type="entry name" value="Flavoproteins"/>
    <property type="match status" value="1"/>
</dbReference>
<evidence type="ECO:0000256" key="7">
    <source>
        <dbReference type="ARBA" id="ARBA00022982"/>
    </source>
</evidence>
<dbReference type="PROSITE" id="PS50902">
    <property type="entry name" value="FLAVODOXIN_LIKE"/>
    <property type="match status" value="1"/>
</dbReference>
<comment type="function">
    <text evidence="2 8">Low-potential electron donor to a number of redox enzymes.</text>
</comment>
<dbReference type="GO" id="GO:0016651">
    <property type="term" value="F:oxidoreductase activity, acting on NAD(P)H"/>
    <property type="evidence" value="ECO:0007669"/>
    <property type="project" value="UniProtKB-ARBA"/>
</dbReference>
<evidence type="ECO:0000256" key="1">
    <source>
        <dbReference type="ARBA" id="ARBA00001917"/>
    </source>
</evidence>
<dbReference type="NCBIfam" id="NF005246">
    <property type="entry name" value="PRK06756.1"/>
    <property type="match status" value="1"/>
</dbReference>
<evidence type="ECO:0000256" key="6">
    <source>
        <dbReference type="ARBA" id="ARBA00022643"/>
    </source>
</evidence>
<evidence type="ECO:0000313" key="11">
    <source>
        <dbReference type="Proteomes" id="UP000199735"/>
    </source>
</evidence>
<comment type="cofactor">
    <cofactor evidence="1 8">
        <name>FMN</name>
        <dbReference type="ChEBI" id="CHEBI:58210"/>
    </cofactor>
</comment>
<dbReference type="Gene3D" id="3.40.50.360">
    <property type="match status" value="1"/>
</dbReference>
<evidence type="ECO:0000259" key="9">
    <source>
        <dbReference type="PROSITE" id="PS50902"/>
    </source>
</evidence>
<evidence type="ECO:0000256" key="5">
    <source>
        <dbReference type="ARBA" id="ARBA00022630"/>
    </source>
</evidence>
<dbReference type="PANTHER" id="PTHR42809:SF1">
    <property type="entry name" value="FLAVODOXIN 1"/>
    <property type="match status" value="1"/>
</dbReference>
<dbReference type="InterPro" id="IPR029039">
    <property type="entry name" value="Flavoprotein-like_sf"/>
</dbReference>
<dbReference type="InterPro" id="IPR050619">
    <property type="entry name" value="Flavodoxin"/>
</dbReference>
<evidence type="ECO:0000256" key="4">
    <source>
        <dbReference type="ARBA" id="ARBA00022448"/>
    </source>
</evidence>
<keyword evidence="6 8" id="KW-0288">FMN</keyword>
<dbReference type="InterPro" id="IPR010087">
    <property type="entry name" value="Flav_short"/>
</dbReference>
<keyword evidence="4 8" id="KW-0813">Transport</keyword>